<organism evidence="1 2">
    <name type="scientific">Pontibacillus yanchengensis</name>
    <dbReference type="NCBI Taxonomy" id="462910"/>
    <lineage>
        <taxon>Bacteria</taxon>
        <taxon>Bacillati</taxon>
        <taxon>Bacillota</taxon>
        <taxon>Bacilli</taxon>
        <taxon>Bacillales</taxon>
        <taxon>Bacillaceae</taxon>
        <taxon>Pontibacillus</taxon>
    </lineage>
</organism>
<protein>
    <submittedName>
        <fullName evidence="1">Uncharacterized protein</fullName>
    </submittedName>
</protein>
<dbReference type="Proteomes" id="UP000468638">
    <property type="component" value="Unassembled WGS sequence"/>
</dbReference>
<dbReference type="OrthoDB" id="2376828at2"/>
<dbReference type="AlphaFoldDB" id="A0A6I5A1L1"/>
<evidence type="ECO:0000313" key="1">
    <source>
        <dbReference type="EMBL" id="MYL34530.1"/>
    </source>
</evidence>
<dbReference type="RefSeq" id="WP_160909849.1">
    <property type="nucleotide sequence ID" value="NZ_WMEQ01000009.1"/>
</dbReference>
<accession>A0A6I5A1L1</accession>
<comment type="caution">
    <text evidence="1">The sequence shown here is derived from an EMBL/GenBank/DDBJ whole genome shotgun (WGS) entry which is preliminary data.</text>
</comment>
<sequence length="58" mass="6605">MFRKECSYCHKSSFGSDDRGEWVCPYCSKDLTLQSVLPTQVNPATKVIVESSFGREKE</sequence>
<reference evidence="1 2" key="1">
    <citation type="submission" date="2019-11" db="EMBL/GenBank/DDBJ databases">
        <title>Genome sequences of 17 halophilic strains isolated from different environments.</title>
        <authorList>
            <person name="Furrow R.E."/>
        </authorList>
    </citation>
    <scope>NUCLEOTIDE SEQUENCE [LARGE SCALE GENOMIC DNA]</scope>
    <source>
        <strain evidence="1 2">22514_16_FS</strain>
    </source>
</reference>
<proteinExistence type="predicted"/>
<dbReference type="EMBL" id="WMEQ01000009">
    <property type="protein sequence ID" value="MYL34530.1"/>
    <property type="molecule type" value="Genomic_DNA"/>
</dbReference>
<name>A0A6I5A1L1_9BACI</name>
<gene>
    <name evidence="1" type="ORF">GLW05_13110</name>
</gene>
<evidence type="ECO:0000313" key="2">
    <source>
        <dbReference type="Proteomes" id="UP000468638"/>
    </source>
</evidence>